<dbReference type="Proteomes" id="UP000625682">
    <property type="component" value="Unassembled WGS sequence"/>
</dbReference>
<name>A0A917PAH4_9ACTN</name>
<dbReference type="EMBL" id="BMMU01000050">
    <property type="protein sequence ID" value="GGJ68674.1"/>
    <property type="molecule type" value="Genomic_DNA"/>
</dbReference>
<evidence type="ECO:0000313" key="2">
    <source>
        <dbReference type="Proteomes" id="UP000625682"/>
    </source>
</evidence>
<dbReference type="AlphaFoldDB" id="A0A917PAH4"/>
<dbReference type="RefSeq" id="WP_189152045.1">
    <property type="nucleotide sequence ID" value="NZ_BAABER010000051.1"/>
</dbReference>
<accession>A0A917PAH4</accession>
<comment type="caution">
    <text evidence="1">The sequence shown here is derived from an EMBL/GenBank/DDBJ whole genome shotgun (WGS) entry which is preliminary data.</text>
</comment>
<sequence>MTAPKVRALRDAARGHTVVDRQGRTREVEVGAGVLNTFVARALART</sequence>
<gene>
    <name evidence="1" type="ORF">GCM10012282_77070</name>
</gene>
<organism evidence="1 2">
    <name type="scientific">Streptomyces lacrimifluminis</name>
    <dbReference type="NCBI Taxonomy" id="1500077"/>
    <lineage>
        <taxon>Bacteria</taxon>
        <taxon>Bacillati</taxon>
        <taxon>Actinomycetota</taxon>
        <taxon>Actinomycetes</taxon>
        <taxon>Kitasatosporales</taxon>
        <taxon>Streptomycetaceae</taxon>
        <taxon>Streptomyces</taxon>
    </lineage>
</organism>
<evidence type="ECO:0000313" key="1">
    <source>
        <dbReference type="EMBL" id="GGJ68674.1"/>
    </source>
</evidence>
<protein>
    <submittedName>
        <fullName evidence="1">Uncharacterized protein</fullName>
    </submittedName>
</protein>
<reference evidence="1" key="1">
    <citation type="journal article" date="2014" name="Int. J. Syst. Evol. Microbiol.">
        <title>Complete genome sequence of Corynebacterium casei LMG S-19264T (=DSM 44701T), isolated from a smear-ripened cheese.</title>
        <authorList>
            <consortium name="US DOE Joint Genome Institute (JGI-PGF)"/>
            <person name="Walter F."/>
            <person name="Albersmeier A."/>
            <person name="Kalinowski J."/>
            <person name="Ruckert C."/>
        </authorList>
    </citation>
    <scope>NUCLEOTIDE SEQUENCE</scope>
    <source>
        <strain evidence="1">CGMCC 4.7272</strain>
    </source>
</reference>
<keyword evidence="2" id="KW-1185">Reference proteome</keyword>
<reference evidence="1" key="2">
    <citation type="submission" date="2020-09" db="EMBL/GenBank/DDBJ databases">
        <authorList>
            <person name="Sun Q."/>
            <person name="Zhou Y."/>
        </authorList>
    </citation>
    <scope>NUCLEOTIDE SEQUENCE</scope>
    <source>
        <strain evidence="1">CGMCC 4.7272</strain>
    </source>
</reference>
<proteinExistence type="predicted"/>